<evidence type="ECO:0000313" key="3">
    <source>
        <dbReference type="Proteomes" id="UP000327011"/>
    </source>
</evidence>
<feature type="compositionally biased region" description="Pro residues" evidence="1">
    <location>
        <begin position="106"/>
        <end position="123"/>
    </location>
</feature>
<sequence>MTGPPDDRGEAVQIFLGHLTRARAAAWNPSAQWLSRQSGIPKSTVEALINGSRKRLPDWTDQIVPLLRAYRRRAEDEHRDPDAVLGGMTAWHQAYNDAQNGRSPACPLPAPPSPVPASPPPGAGRPVSRARPLELEVHPAIQVGAAGRGDLDELPVYIRRAHDEALTRVVEEARTGASQLVVLVGGSSTGKTRALWEAVRTLPEPWRLWHPIYPGRSEAVLAGLEAVGPRTVVWLNEAQHYLRTADPRVGEQVAAGLRELLRAPGRGPVLVAGTLWPEHWDALTGVPDRDEPDPHAQARDLLKNASVPVPDRFGDADLEAVAARAGTGGDPRLAEALRRASSGRLTQYLAGGPALVQRYDNAEPGARAILDAAIDLRRLGHGSALPRLLLEAVAPGYLGDEQWDLLDDDDWLERAFAYLTDRRPCRGARPPLSRSRPRPGAHAAPAAYGAGKPSYRLADYLEQHAGPSRRFEVPPEEFWTAAARRVTTAEDLEALSAAARDRLRYRHAADLALRAASLGRFGQLYRLADELEGNGNGDGAERLCRAGAEAGDTACAYRLAMIRERCGDHAEAERLAFAITGEDGAHVLERLVEHRWENGRRDLAERLAIRAFHAGHHEVLWYVARGLWHPDDRGGTARMYRAAADAGEVRALVPLAETTDDPGEADRLYRAAAEQGVLEALWAMAWKSEEAGDHEECERYARLAVAAEQSTFMLWDTLWHLVRRREERGDHQGAERLNAIAEGRGVSFLGWIAHLRMDTGDDAAAVSLAPGLAASGKTRTLGALSARREAADDFEGAEHLARMAFDAGDPEPLRALARLKERSGAVDDAERLYVLARDRGALRAKARRLERAGDVRGAVRVYRLGADLGDTLALHALARVRESEGDLDQAERLAVEAAEAGDARALRTLAWMRECRGDGPTAERLAVKAANHGATGALRALAVARERAGDRDGAESLACRAAGYGDAHTLAVLARLRLRGGARDQAERLYESAAEAGDPLAVRALAALCERTGDTERAERLARQAAAVGDRGALWDLARLREQAGKHGDAARLYRTLGAVDVLADMADRRARAGDLDGAERLALIAAELGDSDALLSVLRLRAMAGDRSGAERVADLLGDPRKLRLWSLFGTLAPQPDRHDLAELIASRIAEKGVPEPLEEVAVSVSRTDPVQAERLLRRAAEAGSVNALLQLANLREQAGDHAEAEQWARRLCEAGSSNHPIRRMAESRRERGDHPGAERLYRILVESGEITALLALTRLRLELGDEPGAEKTARQAADAGYSIPIVILARERAGHDVWQRLLHYGLEADGRVADPW</sequence>
<dbReference type="Gene3D" id="1.25.40.10">
    <property type="entry name" value="Tetratricopeptide repeat domain"/>
    <property type="match status" value="3"/>
</dbReference>
<name>A0A5J5K4R0_9ACTN</name>
<dbReference type="RefSeq" id="WP_150933612.1">
    <property type="nucleotide sequence ID" value="NZ_VYTZ01000004.1"/>
</dbReference>
<dbReference type="EMBL" id="VYTZ01000004">
    <property type="protein sequence ID" value="KAA9379012.1"/>
    <property type="molecule type" value="Genomic_DNA"/>
</dbReference>
<evidence type="ECO:0000256" key="1">
    <source>
        <dbReference type="SAM" id="MobiDB-lite"/>
    </source>
</evidence>
<accession>A0A5J5K4R0</accession>
<dbReference type="SUPFAM" id="SSF81901">
    <property type="entry name" value="HCP-like"/>
    <property type="match status" value="3"/>
</dbReference>
<proteinExistence type="predicted"/>
<protein>
    <recommendedName>
        <fullName evidence="4">Tetratricopeptide repeat protein</fullName>
    </recommendedName>
</protein>
<gene>
    <name evidence="2" type="ORF">F5972_12370</name>
</gene>
<dbReference type="InterPro" id="IPR050767">
    <property type="entry name" value="Sel1_AlgK"/>
</dbReference>
<evidence type="ECO:0008006" key="4">
    <source>
        <dbReference type="Google" id="ProtNLM"/>
    </source>
</evidence>
<organism evidence="2 3">
    <name type="scientific">Microbispora cellulosiformans</name>
    <dbReference type="NCBI Taxonomy" id="2614688"/>
    <lineage>
        <taxon>Bacteria</taxon>
        <taxon>Bacillati</taxon>
        <taxon>Actinomycetota</taxon>
        <taxon>Actinomycetes</taxon>
        <taxon>Streptosporangiales</taxon>
        <taxon>Streptosporangiaceae</taxon>
        <taxon>Microbispora</taxon>
    </lineage>
</organism>
<keyword evidence="3" id="KW-1185">Reference proteome</keyword>
<comment type="caution">
    <text evidence="2">The sequence shown here is derived from an EMBL/GenBank/DDBJ whole genome shotgun (WGS) entry which is preliminary data.</text>
</comment>
<dbReference type="PANTHER" id="PTHR11102:SF160">
    <property type="entry name" value="ERAD-ASSOCIATED E3 UBIQUITIN-PROTEIN LIGASE COMPONENT HRD3"/>
    <property type="match status" value="1"/>
</dbReference>
<feature type="region of interest" description="Disordered" evidence="1">
    <location>
        <begin position="427"/>
        <end position="448"/>
    </location>
</feature>
<dbReference type="PANTHER" id="PTHR11102">
    <property type="entry name" value="SEL-1-LIKE PROTEIN"/>
    <property type="match status" value="1"/>
</dbReference>
<dbReference type="InterPro" id="IPR011990">
    <property type="entry name" value="TPR-like_helical_dom_sf"/>
</dbReference>
<dbReference type="Proteomes" id="UP000327011">
    <property type="component" value="Unassembled WGS sequence"/>
</dbReference>
<reference evidence="2 3" key="1">
    <citation type="submission" date="2019-09" db="EMBL/GenBank/DDBJ databases">
        <title>Screening of Novel Bioactive Compounds from Soil-Associated.</title>
        <authorList>
            <person name="Gong X."/>
        </authorList>
    </citation>
    <scope>NUCLEOTIDE SEQUENCE [LARGE SCALE GENOMIC DNA]</scope>
    <source>
        <strain evidence="2 3">Gxj-6</strain>
    </source>
</reference>
<evidence type="ECO:0000313" key="2">
    <source>
        <dbReference type="EMBL" id="KAA9379012.1"/>
    </source>
</evidence>
<feature type="region of interest" description="Disordered" evidence="1">
    <location>
        <begin position="98"/>
        <end position="128"/>
    </location>
</feature>